<evidence type="ECO:0000313" key="2">
    <source>
        <dbReference type="EMBL" id="OWY33700.1"/>
    </source>
</evidence>
<evidence type="ECO:0000256" key="1">
    <source>
        <dbReference type="SAM" id="Phobius"/>
    </source>
</evidence>
<dbReference type="EMBL" id="NJGV01000014">
    <property type="protein sequence ID" value="OWY33700.1"/>
    <property type="molecule type" value="Genomic_DNA"/>
</dbReference>
<comment type="caution">
    <text evidence="2">The sequence shown here is derived from an EMBL/GenBank/DDBJ whole genome shotgun (WGS) entry which is preliminary data.</text>
</comment>
<keyword evidence="3" id="KW-1185">Reference proteome</keyword>
<accession>A0A225SRA4</accession>
<dbReference type="AlphaFoldDB" id="A0A225SRA4"/>
<name>A0A225SRA4_9BURK</name>
<dbReference type="Proteomes" id="UP000214747">
    <property type="component" value="Unassembled WGS sequence"/>
</dbReference>
<reference evidence="2 3" key="1">
    <citation type="journal article" date="2010" name="Int. J. Syst. Evol. Microbiol.">
        <title>Reclassification of Herbaspirillum putei as a later heterotypic synonym of Herbaspirillum huttiense, with the description of H. huttiense subsp. huttiense subsp. nov. and H. huttiense subsp. putei subsp. nov., comb. nov., and description of Herbaspirillum aquaticum sp. nov.</title>
        <authorList>
            <person name="Dobritsa A.P."/>
            <person name="Reddy M.C."/>
            <person name="Samadpour M."/>
        </authorList>
    </citation>
    <scope>NUCLEOTIDE SEQUENCE [LARGE SCALE GENOMIC DNA]</scope>
    <source>
        <strain evidence="2 3">IEH 4430</strain>
    </source>
</reference>
<keyword evidence="1" id="KW-0472">Membrane</keyword>
<proteinExistence type="predicted"/>
<dbReference type="RefSeq" id="WP_088755908.1">
    <property type="nucleotide sequence ID" value="NZ_NJGV01000014.1"/>
</dbReference>
<keyword evidence="1" id="KW-0812">Transmembrane</keyword>
<protein>
    <submittedName>
        <fullName evidence="2">Uncharacterized protein</fullName>
    </submittedName>
</protein>
<gene>
    <name evidence="2" type="ORF">CEJ45_15120</name>
</gene>
<feature type="transmembrane region" description="Helical" evidence="1">
    <location>
        <begin position="139"/>
        <end position="159"/>
    </location>
</feature>
<organism evidence="2 3">
    <name type="scientific">Herbaspirillum aquaticum</name>
    <dbReference type="NCBI Taxonomy" id="568783"/>
    <lineage>
        <taxon>Bacteria</taxon>
        <taxon>Pseudomonadati</taxon>
        <taxon>Pseudomonadota</taxon>
        <taxon>Betaproteobacteria</taxon>
        <taxon>Burkholderiales</taxon>
        <taxon>Oxalobacteraceae</taxon>
        <taxon>Herbaspirillum</taxon>
    </lineage>
</organism>
<keyword evidence="1" id="KW-1133">Transmembrane helix</keyword>
<evidence type="ECO:0000313" key="3">
    <source>
        <dbReference type="Proteomes" id="UP000214747"/>
    </source>
</evidence>
<sequence length="236" mass="27324">MHRRQILALYLHECAHRICGGEFGHGEIFSAMVLILYIRAGSFCGRPLYHSFALYDIDEGHDDLQGVPKAITWSINQANELAKSSLSAEECAVSLVIRHAEWLEELRRRDSEKAALESRRKQNMMRWNQLKSDVRRWKFLAITAGIAFLTLFVTVTSHADEIDQKTQAEFEAYKRSTMIWVCECVAGREVWSWKSVKQWEDEGSIRRKELDMWVAQKRPGISLSEVARYALQSRCN</sequence>